<dbReference type="AlphaFoldDB" id="A0A8D8N732"/>
<sequence>MQVITSDILILVSNRPQKNLTKQKQTHQHTHRLLCCSFSVASLFDRCCVLSSRSLLCLSGFVALLSHILSLSPSLRALPHSLLSRFLFVRHICIGVYKKKTFSNYNIKHN</sequence>
<protein>
    <submittedName>
        <fullName evidence="1">(northern house mosquito) hypothetical protein</fullName>
    </submittedName>
</protein>
<name>A0A8D8N732_CULPI</name>
<proteinExistence type="predicted"/>
<dbReference type="EMBL" id="HBUE01146500">
    <property type="protein sequence ID" value="CAG6503310.1"/>
    <property type="molecule type" value="Transcribed_RNA"/>
</dbReference>
<reference evidence="1" key="1">
    <citation type="submission" date="2021-05" db="EMBL/GenBank/DDBJ databases">
        <authorList>
            <person name="Alioto T."/>
            <person name="Alioto T."/>
            <person name="Gomez Garrido J."/>
        </authorList>
    </citation>
    <scope>NUCLEOTIDE SEQUENCE</scope>
</reference>
<dbReference type="EMBL" id="HBUE01251410">
    <property type="protein sequence ID" value="CAG6554557.1"/>
    <property type="molecule type" value="Transcribed_RNA"/>
</dbReference>
<accession>A0A8D8N732</accession>
<evidence type="ECO:0000313" key="1">
    <source>
        <dbReference type="EMBL" id="CAG6554557.1"/>
    </source>
</evidence>
<organism evidence="1">
    <name type="scientific">Culex pipiens</name>
    <name type="common">House mosquito</name>
    <dbReference type="NCBI Taxonomy" id="7175"/>
    <lineage>
        <taxon>Eukaryota</taxon>
        <taxon>Metazoa</taxon>
        <taxon>Ecdysozoa</taxon>
        <taxon>Arthropoda</taxon>
        <taxon>Hexapoda</taxon>
        <taxon>Insecta</taxon>
        <taxon>Pterygota</taxon>
        <taxon>Neoptera</taxon>
        <taxon>Endopterygota</taxon>
        <taxon>Diptera</taxon>
        <taxon>Nematocera</taxon>
        <taxon>Culicoidea</taxon>
        <taxon>Culicidae</taxon>
        <taxon>Culicinae</taxon>
        <taxon>Culicini</taxon>
        <taxon>Culex</taxon>
        <taxon>Culex</taxon>
    </lineage>
</organism>